<dbReference type="EMBL" id="CAJVQC010005192">
    <property type="protein sequence ID" value="CAG8550579.1"/>
    <property type="molecule type" value="Genomic_DNA"/>
</dbReference>
<name>A0ACA9LU16_9GLOM</name>
<keyword evidence="2" id="KW-1185">Reference proteome</keyword>
<comment type="caution">
    <text evidence="1">The sequence shown here is derived from an EMBL/GenBank/DDBJ whole genome shotgun (WGS) entry which is preliminary data.</text>
</comment>
<evidence type="ECO:0000313" key="2">
    <source>
        <dbReference type="Proteomes" id="UP000789920"/>
    </source>
</evidence>
<organism evidence="1 2">
    <name type="scientific">Racocetra persica</name>
    <dbReference type="NCBI Taxonomy" id="160502"/>
    <lineage>
        <taxon>Eukaryota</taxon>
        <taxon>Fungi</taxon>
        <taxon>Fungi incertae sedis</taxon>
        <taxon>Mucoromycota</taxon>
        <taxon>Glomeromycotina</taxon>
        <taxon>Glomeromycetes</taxon>
        <taxon>Diversisporales</taxon>
        <taxon>Gigasporaceae</taxon>
        <taxon>Racocetra</taxon>
    </lineage>
</organism>
<reference evidence="1" key="1">
    <citation type="submission" date="2021-06" db="EMBL/GenBank/DDBJ databases">
        <authorList>
            <person name="Kallberg Y."/>
            <person name="Tangrot J."/>
            <person name="Rosling A."/>
        </authorList>
    </citation>
    <scope>NUCLEOTIDE SEQUENCE</scope>
    <source>
        <strain evidence="1">MA461A</strain>
    </source>
</reference>
<feature type="non-terminal residue" evidence="1">
    <location>
        <position position="251"/>
    </location>
</feature>
<evidence type="ECO:0000313" key="1">
    <source>
        <dbReference type="EMBL" id="CAG8550579.1"/>
    </source>
</evidence>
<gene>
    <name evidence="1" type="ORF">RPERSI_LOCUS3940</name>
</gene>
<sequence>MALDKKKVGEISEVKTSQKEYKIQIVAGKSTTGSAKKTDEPKPNVPKPNQSPNPLFSGLKSDILAELESIKRAVTTNKVDEVLGLGYKVGRDGAILRNNNQKKVLPTELETADYEEIISLITQKRDLGRDKNIELNKEIDKKLVDHSDLFYWPITVSKTPNMQSEKNILLLATGKDYSLIGSQEQQVGRDYLKENRNKIRAIIIANTNWQNIGLLADIGREIGSHIPIYTGHPSKLILSYLFPRLRNKIIA</sequence>
<accession>A0ACA9LU16</accession>
<protein>
    <submittedName>
        <fullName evidence="1">21190_t:CDS:1</fullName>
    </submittedName>
</protein>
<dbReference type="Proteomes" id="UP000789920">
    <property type="component" value="Unassembled WGS sequence"/>
</dbReference>
<proteinExistence type="predicted"/>